<evidence type="ECO:0000313" key="2">
    <source>
        <dbReference type="Proteomes" id="UP001196413"/>
    </source>
</evidence>
<accession>A0AAD5MC52</accession>
<dbReference type="EMBL" id="JAHQIW010002634">
    <property type="protein sequence ID" value="KAJ1355875.1"/>
    <property type="molecule type" value="Genomic_DNA"/>
</dbReference>
<proteinExistence type="predicted"/>
<gene>
    <name evidence="1" type="ORF">KIN20_013439</name>
</gene>
<reference evidence="1" key="1">
    <citation type="submission" date="2021-06" db="EMBL/GenBank/DDBJ databases">
        <title>Parelaphostrongylus tenuis whole genome reference sequence.</title>
        <authorList>
            <person name="Garwood T.J."/>
            <person name="Larsen P.A."/>
            <person name="Fountain-Jones N.M."/>
            <person name="Garbe J.R."/>
            <person name="Macchietto M.G."/>
            <person name="Kania S.A."/>
            <person name="Gerhold R.W."/>
            <person name="Richards J.E."/>
            <person name="Wolf T.M."/>
        </authorList>
    </citation>
    <scope>NUCLEOTIDE SEQUENCE</scope>
    <source>
        <strain evidence="1">MNPRO001-30</strain>
        <tissue evidence="1">Meninges</tissue>
    </source>
</reference>
<protein>
    <submittedName>
        <fullName evidence="1">Uncharacterized protein</fullName>
    </submittedName>
</protein>
<organism evidence="1 2">
    <name type="scientific">Parelaphostrongylus tenuis</name>
    <name type="common">Meningeal worm</name>
    <dbReference type="NCBI Taxonomy" id="148309"/>
    <lineage>
        <taxon>Eukaryota</taxon>
        <taxon>Metazoa</taxon>
        <taxon>Ecdysozoa</taxon>
        <taxon>Nematoda</taxon>
        <taxon>Chromadorea</taxon>
        <taxon>Rhabditida</taxon>
        <taxon>Rhabditina</taxon>
        <taxon>Rhabditomorpha</taxon>
        <taxon>Strongyloidea</taxon>
        <taxon>Metastrongylidae</taxon>
        <taxon>Parelaphostrongylus</taxon>
    </lineage>
</organism>
<evidence type="ECO:0000313" key="1">
    <source>
        <dbReference type="EMBL" id="KAJ1355875.1"/>
    </source>
</evidence>
<dbReference type="AlphaFoldDB" id="A0AAD5MC52"/>
<sequence length="85" mass="9769">MAPATEKFEANVDQQMASASRCFSTSQCPVSWFRQRQKVHDLREQTASQRFADLRQKMVQVTRAAPSCHHPRQSVRSSHIIRTVV</sequence>
<comment type="caution">
    <text evidence="1">The sequence shown here is derived from an EMBL/GenBank/DDBJ whole genome shotgun (WGS) entry which is preliminary data.</text>
</comment>
<name>A0AAD5MC52_PARTN</name>
<keyword evidence="2" id="KW-1185">Reference proteome</keyword>
<dbReference type="Proteomes" id="UP001196413">
    <property type="component" value="Unassembled WGS sequence"/>
</dbReference>